<dbReference type="Proteomes" id="UP000887566">
    <property type="component" value="Unplaced"/>
</dbReference>
<keyword evidence="2" id="KW-1185">Reference proteome</keyword>
<name>A0A914VKQ0_9BILA</name>
<organism evidence="2 3">
    <name type="scientific">Plectus sambesii</name>
    <dbReference type="NCBI Taxonomy" id="2011161"/>
    <lineage>
        <taxon>Eukaryota</taxon>
        <taxon>Metazoa</taxon>
        <taxon>Ecdysozoa</taxon>
        <taxon>Nematoda</taxon>
        <taxon>Chromadorea</taxon>
        <taxon>Plectida</taxon>
        <taxon>Plectina</taxon>
        <taxon>Plectoidea</taxon>
        <taxon>Plectidae</taxon>
        <taxon>Plectus</taxon>
    </lineage>
</organism>
<feature type="compositionally biased region" description="Polar residues" evidence="1">
    <location>
        <begin position="152"/>
        <end position="165"/>
    </location>
</feature>
<dbReference type="WBParaSite" id="PSAMB.scaffold2041size25845.g16157.t1">
    <property type="protein sequence ID" value="PSAMB.scaffold2041size25845.g16157.t1"/>
    <property type="gene ID" value="PSAMB.scaffold2041size25845.g16157"/>
</dbReference>
<sequence>MVARTTTRLIPPPRRALNRRRRGTSDPGSHAVPSPVSSTTASPPAGAIAANGRLALVFLSTSRRVLFCVVSTERCLLNGASGSSRYETVIVAARRRCCEEGEDEREWTRDEADNDDVRRRESGIYLLVGLLRPSVWSEPAVLLLHSCASLSRKSSRPTGTTTRESAPSPHPPTPLALVARVTVHSYDAKPRPTCILARFFVTVALHRGFSLPPASRGHKRSGRAFRFVWYVALRRLVYSHAVSSPLPTE</sequence>
<evidence type="ECO:0000313" key="3">
    <source>
        <dbReference type="WBParaSite" id="PSAMB.scaffold2041size25845.g16157.t1"/>
    </source>
</evidence>
<feature type="region of interest" description="Disordered" evidence="1">
    <location>
        <begin position="152"/>
        <end position="174"/>
    </location>
</feature>
<evidence type="ECO:0000256" key="1">
    <source>
        <dbReference type="SAM" id="MobiDB-lite"/>
    </source>
</evidence>
<accession>A0A914VKQ0</accession>
<protein>
    <submittedName>
        <fullName evidence="3">Uncharacterized protein</fullName>
    </submittedName>
</protein>
<proteinExistence type="predicted"/>
<evidence type="ECO:0000313" key="2">
    <source>
        <dbReference type="Proteomes" id="UP000887566"/>
    </source>
</evidence>
<reference evidence="3" key="1">
    <citation type="submission" date="2022-11" db="UniProtKB">
        <authorList>
            <consortium name="WormBaseParasite"/>
        </authorList>
    </citation>
    <scope>IDENTIFICATION</scope>
</reference>
<dbReference type="AlphaFoldDB" id="A0A914VKQ0"/>
<feature type="compositionally biased region" description="Low complexity" evidence="1">
    <location>
        <begin position="31"/>
        <end position="44"/>
    </location>
</feature>
<feature type="region of interest" description="Disordered" evidence="1">
    <location>
        <begin position="1"/>
        <end position="44"/>
    </location>
</feature>